<dbReference type="SMART" id="SM00857">
    <property type="entry name" value="Resolvase"/>
    <property type="match status" value="1"/>
</dbReference>
<keyword evidence="6" id="KW-1185">Reference proteome</keyword>
<evidence type="ECO:0000256" key="2">
    <source>
        <dbReference type="ARBA" id="ARBA00023125"/>
    </source>
</evidence>
<dbReference type="Gene3D" id="1.10.10.60">
    <property type="entry name" value="Homeodomain-like"/>
    <property type="match status" value="1"/>
</dbReference>
<dbReference type="PROSITE" id="PS51736">
    <property type="entry name" value="RECOMBINASES_3"/>
    <property type="match status" value="1"/>
</dbReference>
<proteinExistence type="predicted"/>
<dbReference type="PANTHER" id="PTHR30461">
    <property type="entry name" value="DNA-INVERTASE FROM LAMBDOID PROPHAGE"/>
    <property type="match status" value="1"/>
</dbReference>
<reference evidence="5 6" key="1">
    <citation type="submission" date="2022-03" db="EMBL/GenBank/DDBJ databases">
        <title>Draft genome sequence of Furfurilactobacillus curtus JCM 31185.</title>
        <authorList>
            <person name="Suzuki S."/>
            <person name="Endo A."/>
            <person name="Kajikawa A."/>
        </authorList>
    </citation>
    <scope>NUCLEOTIDE SEQUENCE [LARGE SCALE GENOMIC DNA]</scope>
    <source>
        <strain evidence="5 6">JCM 31185</strain>
    </source>
</reference>
<evidence type="ECO:0000313" key="6">
    <source>
        <dbReference type="Proteomes" id="UP001628078"/>
    </source>
</evidence>
<keyword evidence="2" id="KW-0238">DNA-binding</keyword>
<evidence type="ECO:0000256" key="3">
    <source>
        <dbReference type="ARBA" id="ARBA00023172"/>
    </source>
</evidence>
<gene>
    <name evidence="5" type="ORF">JCM31185_11680</name>
</gene>
<protein>
    <submittedName>
        <fullName evidence="5">Recombinase family protein</fullName>
    </submittedName>
</protein>
<evidence type="ECO:0000259" key="4">
    <source>
        <dbReference type="PROSITE" id="PS51736"/>
    </source>
</evidence>
<dbReference type="InterPro" id="IPR050639">
    <property type="entry name" value="SSR_resolvase"/>
</dbReference>
<keyword evidence="1" id="KW-0229">DNA integration</keyword>
<name>A0ABQ5JPC8_9LACO</name>
<dbReference type="PANTHER" id="PTHR30461:SF2">
    <property type="entry name" value="SERINE RECOMBINASE PINE-RELATED"/>
    <property type="match status" value="1"/>
</dbReference>
<feature type="domain" description="Resolvase/invertase-type recombinase catalytic" evidence="4">
    <location>
        <begin position="3"/>
        <end position="138"/>
    </location>
</feature>
<dbReference type="InterPro" id="IPR006118">
    <property type="entry name" value="Recombinase_CS"/>
</dbReference>
<dbReference type="Pfam" id="PF00239">
    <property type="entry name" value="Resolvase"/>
    <property type="match status" value="1"/>
</dbReference>
<dbReference type="PROSITE" id="PS00398">
    <property type="entry name" value="RECOMBINASES_2"/>
    <property type="match status" value="1"/>
</dbReference>
<dbReference type="RefSeq" id="WP_407883531.1">
    <property type="nucleotide sequence ID" value="NZ_BQXO01000003.1"/>
</dbReference>
<keyword evidence="3" id="KW-0233">DNA recombination</keyword>
<sequence length="198" mass="22408">MTKTVAYIRTSTNRQDLGLEFQLGEVRKYEPDRIYKEQISGRKEDRPELSKALKSLKAGDTLLVYKLDRLGRSVKQLVNIIAELDAMGAHFKSIHDQIDTSTTNGKFMFTILSAVAELEANMISERTKDALKATNKRLGRPKTVSELTKKKILTAYQSHDLTVQELAKRYHVSTTYVYKLAKKAGLSRSSNKMNVAHT</sequence>
<organism evidence="5 6">
    <name type="scientific">Furfurilactobacillus curtus</name>
    <dbReference type="NCBI Taxonomy" id="1746200"/>
    <lineage>
        <taxon>Bacteria</taxon>
        <taxon>Bacillati</taxon>
        <taxon>Bacillota</taxon>
        <taxon>Bacilli</taxon>
        <taxon>Lactobacillales</taxon>
        <taxon>Lactobacillaceae</taxon>
        <taxon>Furfurilactobacillus</taxon>
    </lineage>
</organism>
<accession>A0ABQ5JPC8</accession>
<dbReference type="SUPFAM" id="SSF53041">
    <property type="entry name" value="Resolvase-like"/>
    <property type="match status" value="1"/>
</dbReference>
<dbReference type="InterPro" id="IPR006119">
    <property type="entry name" value="Resolv_N"/>
</dbReference>
<dbReference type="Proteomes" id="UP001628078">
    <property type="component" value="Unassembled WGS sequence"/>
</dbReference>
<dbReference type="EMBL" id="BQXO01000003">
    <property type="protein sequence ID" value="GKT05880.1"/>
    <property type="molecule type" value="Genomic_DNA"/>
</dbReference>
<evidence type="ECO:0000256" key="1">
    <source>
        <dbReference type="ARBA" id="ARBA00022908"/>
    </source>
</evidence>
<dbReference type="Gene3D" id="3.40.50.1390">
    <property type="entry name" value="Resolvase, N-terminal catalytic domain"/>
    <property type="match status" value="1"/>
</dbReference>
<evidence type="ECO:0000313" key="5">
    <source>
        <dbReference type="EMBL" id="GKT05880.1"/>
    </source>
</evidence>
<dbReference type="InterPro" id="IPR036162">
    <property type="entry name" value="Resolvase-like_N_sf"/>
</dbReference>
<comment type="caution">
    <text evidence="5">The sequence shown here is derived from an EMBL/GenBank/DDBJ whole genome shotgun (WGS) entry which is preliminary data.</text>
</comment>
<dbReference type="CDD" id="cd03768">
    <property type="entry name" value="SR_ResInv"/>
    <property type="match status" value="1"/>
</dbReference>